<name>A0A1Q6R2J3_9FIRM</name>
<dbReference type="Proteomes" id="UP000186777">
    <property type="component" value="Unassembled WGS sequence"/>
</dbReference>
<evidence type="ECO:0000259" key="2">
    <source>
        <dbReference type="PROSITE" id="PS50943"/>
    </source>
</evidence>
<evidence type="ECO:0000313" key="4">
    <source>
        <dbReference type="Proteomes" id="UP000186777"/>
    </source>
</evidence>
<dbReference type="InterPro" id="IPR050807">
    <property type="entry name" value="TransReg_Diox_bact_type"/>
</dbReference>
<dbReference type="GO" id="GO:0003700">
    <property type="term" value="F:DNA-binding transcription factor activity"/>
    <property type="evidence" value="ECO:0007669"/>
    <property type="project" value="TreeGrafter"/>
</dbReference>
<dbReference type="STRING" id="626940.BHW43_09495"/>
<dbReference type="PANTHER" id="PTHR46797">
    <property type="entry name" value="HTH-TYPE TRANSCRIPTIONAL REGULATOR"/>
    <property type="match status" value="1"/>
</dbReference>
<sequence length="71" mass="8266">MYCEKYVEMGRKIRYYRIMQELGQGMLAEQIGITPQYLSKIEHGSARPSMDLVFRIADKLQVKVSHLLEAC</sequence>
<dbReference type="Gene3D" id="1.10.260.40">
    <property type="entry name" value="lambda repressor-like DNA-binding domains"/>
    <property type="match status" value="1"/>
</dbReference>
<dbReference type="AlphaFoldDB" id="A0A1Q6R2J3"/>
<dbReference type="Pfam" id="PF01381">
    <property type="entry name" value="HTH_3"/>
    <property type="match status" value="1"/>
</dbReference>
<evidence type="ECO:0000313" key="3">
    <source>
        <dbReference type="EMBL" id="OLA36536.1"/>
    </source>
</evidence>
<dbReference type="PANTHER" id="PTHR46797:SF1">
    <property type="entry name" value="METHYLPHOSPHONATE SYNTHASE"/>
    <property type="match status" value="1"/>
</dbReference>
<dbReference type="InterPro" id="IPR010982">
    <property type="entry name" value="Lambda_DNA-bd_dom_sf"/>
</dbReference>
<gene>
    <name evidence="3" type="ORF">BHW43_09495</name>
</gene>
<dbReference type="EMBL" id="MNTG01000044">
    <property type="protein sequence ID" value="OLA36536.1"/>
    <property type="molecule type" value="Genomic_DNA"/>
</dbReference>
<comment type="caution">
    <text evidence="3">The sequence shown here is derived from an EMBL/GenBank/DDBJ whole genome shotgun (WGS) entry which is preliminary data.</text>
</comment>
<feature type="domain" description="HTH cro/C1-type" evidence="2">
    <location>
        <begin position="13"/>
        <end position="67"/>
    </location>
</feature>
<dbReference type="SUPFAM" id="SSF47413">
    <property type="entry name" value="lambda repressor-like DNA-binding domains"/>
    <property type="match status" value="1"/>
</dbReference>
<dbReference type="PROSITE" id="PS50943">
    <property type="entry name" value="HTH_CROC1"/>
    <property type="match status" value="1"/>
</dbReference>
<evidence type="ECO:0000256" key="1">
    <source>
        <dbReference type="ARBA" id="ARBA00023125"/>
    </source>
</evidence>
<dbReference type="InterPro" id="IPR001387">
    <property type="entry name" value="Cro/C1-type_HTH"/>
</dbReference>
<protein>
    <recommendedName>
        <fullName evidence="2">HTH cro/C1-type domain-containing protein</fullName>
    </recommendedName>
</protein>
<proteinExistence type="predicted"/>
<organism evidence="3 4">
    <name type="scientific">Phascolarctobacterium succinatutens</name>
    <dbReference type="NCBI Taxonomy" id="626940"/>
    <lineage>
        <taxon>Bacteria</taxon>
        <taxon>Bacillati</taxon>
        <taxon>Bacillota</taxon>
        <taxon>Negativicutes</taxon>
        <taxon>Acidaminococcales</taxon>
        <taxon>Acidaminococcaceae</taxon>
        <taxon>Phascolarctobacterium</taxon>
    </lineage>
</organism>
<dbReference type="CDD" id="cd00093">
    <property type="entry name" value="HTH_XRE"/>
    <property type="match status" value="1"/>
</dbReference>
<reference evidence="3 4" key="1">
    <citation type="journal article" date="2016" name="Nat. Biotechnol.">
        <title>Measurement of bacterial replication rates in microbial communities.</title>
        <authorList>
            <person name="Brown C.T."/>
            <person name="Olm M.R."/>
            <person name="Thomas B.C."/>
            <person name="Banfield J.F."/>
        </authorList>
    </citation>
    <scope>NUCLEOTIDE SEQUENCE [LARGE SCALE GENOMIC DNA]</scope>
    <source>
        <strain evidence="3">46_33</strain>
    </source>
</reference>
<dbReference type="SMART" id="SM00530">
    <property type="entry name" value="HTH_XRE"/>
    <property type="match status" value="1"/>
</dbReference>
<dbReference type="GO" id="GO:0003677">
    <property type="term" value="F:DNA binding"/>
    <property type="evidence" value="ECO:0007669"/>
    <property type="project" value="UniProtKB-KW"/>
</dbReference>
<accession>A0A1Q6R2J3</accession>
<dbReference type="RefSeq" id="WP_210684417.1">
    <property type="nucleotide sequence ID" value="NZ_CAJLOJ010000010.1"/>
</dbReference>
<keyword evidence="1" id="KW-0238">DNA-binding</keyword>
<dbReference type="GO" id="GO:0005829">
    <property type="term" value="C:cytosol"/>
    <property type="evidence" value="ECO:0007669"/>
    <property type="project" value="TreeGrafter"/>
</dbReference>